<keyword evidence="4" id="KW-1185">Reference proteome</keyword>
<feature type="region of interest" description="Disordered" evidence="2">
    <location>
        <begin position="530"/>
        <end position="572"/>
    </location>
</feature>
<feature type="coiled-coil region" evidence="1">
    <location>
        <begin position="598"/>
        <end position="625"/>
    </location>
</feature>
<gene>
    <name evidence="3" type="ORF">VTL71DRAFT_10903</name>
</gene>
<evidence type="ECO:0000313" key="4">
    <source>
        <dbReference type="Proteomes" id="UP001595075"/>
    </source>
</evidence>
<evidence type="ECO:0000256" key="2">
    <source>
        <dbReference type="SAM" id="MobiDB-lite"/>
    </source>
</evidence>
<organism evidence="3 4">
    <name type="scientific">Oculimacula yallundae</name>
    <dbReference type="NCBI Taxonomy" id="86028"/>
    <lineage>
        <taxon>Eukaryota</taxon>
        <taxon>Fungi</taxon>
        <taxon>Dikarya</taxon>
        <taxon>Ascomycota</taxon>
        <taxon>Pezizomycotina</taxon>
        <taxon>Leotiomycetes</taxon>
        <taxon>Helotiales</taxon>
        <taxon>Ploettnerulaceae</taxon>
        <taxon>Oculimacula</taxon>
    </lineage>
</organism>
<reference evidence="3 4" key="1">
    <citation type="journal article" date="2024" name="Commun. Biol.">
        <title>Comparative genomic analysis of thermophilic fungi reveals convergent evolutionary adaptations and gene losses.</title>
        <authorList>
            <person name="Steindorff A.S."/>
            <person name="Aguilar-Pontes M.V."/>
            <person name="Robinson A.J."/>
            <person name="Andreopoulos B."/>
            <person name="LaButti K."/>
            <person name="Kuo A."/>
            <person name="Mondo S."/>
            <person name="Riley R."/>
            <person name="Otillar R."/>
            <person name="Haridas S."/>
            <person name="Lipzen A."/>
            <person name="Grimwood J."/>
            <person name="Schmutz J."/>
            <person name="Clum A."/>
            <person name="Reid I.D."/>
            <person name="Moisan M.C."/>
            <person name="Butler G."/>
            <person name="Nguyen T.T.M."/>
            <person name="Dewar K."/>
            <person name="Conant G."/>
            <person name="Drula E."/>
            <person name="Henrissat B."/>
            <person name="Hansel C."/>
            <person name="Singer S."/>
            <person name="Hutchinson M.I."/>
            <person name="de Vries R.P."/>
            <person name="Natvig D.O."/>
            <person name="Powell A.J."/>
            <person name="Tsang A."/>
            <person name="Grigoriev I.V."/>
        </authorList>
    </citation>
    <scope>NUCLEOTIDE SEQUENCE [LARGE SCALE GENOMIC DNA]</scope>
    <source>
        <strain evidence="3 4">CBS 494.80</strain>
    </source>
</reference>
<dbReference type="EMBL" id="JAZHXI010000003">
    <property type="protein sequence ID" value="KAL2073577.1"/>
    <property type="molecule type" value="Genomic_DNA"/>
</dbReference>
<sequence>MSQSPPAPEEDESTHHLALQKWLNQTTSTLVPSNSLDLPLQSKGDEMARRRVSFDGISDRTTEYPSNGYLNPALRRNYLPTPSDGYEDQSPSNHLFFTNDQGFVQNPFVEDIDRRFPRVPIGPSMLSTYSFMRAKNTAVNDPLHSALFTHPSRNFYDQRPMRLELVSRRHSIDSLPKRTTFFWDPLKEQPRIEIPYVPFDPFRPPPANTSFDEHIRQFPPSIGTNHYKGDEVWSNFGYVKIRGRWIDPDSEGEVADAFKAEDYGNDDAPYLPDLQKSPDTGPRIMTPEEEMQFYSAYTEDVSDEIDGEGDPRFYRISPATFARWAAGGGSGERYEEDPFVPGPKLPFADPEDEVEITPIPRPSFQYDMETGSVLSGLYEAEPNPQVLRHAQGVNIVRPPAVFAYSYPQTAIDLDNQAFSNGQLYGPASSIASTPEVFNSVSPPHKPDILIKLIKPQENGIRNIAPKLGDVQTGVMIYEDTRQKVDALRNEIQLGGLQLFNTADAAKDVAEQRTQLGREVFFLQDRLASMPPLPPPSSIATATPTTTHDHLSHHQVDGPTSPASPSPRPQLRRRTQYQRYMREELSRSETAATKTREFTKKLEIEHQEILDDIEKLRIEKEELLAQLGVSSLSDLPGLIPVRVEDGSERELRAQFGLEDDLE</sequence>
<comment type="caution">
    <text evidence="3">The sequence shown here is derived from an EMBL/GenBank/DDBJ whole genome shotgun (WGS) entry which is preliminary data.</text>
</comment>
<proteinExistence type="predicted"/>
<feature type="compositionally biased region" description="Basic and acidic residues" evidence="2">
    <location>
        <begin position="546"/>
        <end position="555"/>
    </location>
</feature>
<name>A0ABR4CVG8_9HELO</name>
<accession>A0ABR4CVG8</accession>
<keyword evidence="1" id="KW-0175">Coiled coil</keyword>
<protein>
    <submittedName>
        <fullName evidence="3">Uncharacterized protein</fullName>
    </submittedName>
</protein>
<evidence type="ECO:0000256" key="1">
    <source>
        <dbReference type="SAM" id="Coils"/>
    </source>
</evidence>
<evidence type="ECO:0000313" key="3">
    <source>
        <dbReference type="EMBL" id="KAL2073577.1"/>
    </source>
</evidence>
<dbReference type="Proteomes" id="UP001595075">
    <property type="component" value="Unassembled WGS sequence"/>
</dbReference>